<evidence type="ECO:0000256" key="4">
    <source>
        <dbReference type="ARBA" id="ARBA00022801"/>
    </source>
</evidence>
<dbReference type="InterPro" id="IPR048392">
    <property type="entry name" value="MTR4-like_stalk"/>
</dbReference>
<sequence length="1363" mass="150184">MATVDAADELAARVAAVALEERDAGDDGADDSGKDSAGPTMQLVADGAHGRLAAVVEKKQKEEAKEGEHDHEQGKSRASGPLLPVPLPPSAALSPEYIRARITDEYLLNLDALSVHDPALSQRFWQPSVQPEDLFLPMTSESPYMLQVERDPITFEAKAFRESHVSSSETAVSSMSMTRTVAANADKTYGSTLQYPFMPGGMGVEVAQQMRLLASKKDTHQQESHSADADSKLTQPDLSLFDFPENKVLPDLGDVSAHLPPPPSSSSSLAQQLALAGLLDDLALPLTREGEKDTSSTSTSTTTTAAATATTTERQEGQQAEESSAVTSSAAVPALSELTAAAASGTGEESMGSGGGGGEEEEEEEGNGEDGAGAKEEVEEDLEAALTKTYAQANAQSTGQEQTKNWAITIPVKAKVEDFEFQVPNPAITYPFELDDFQKQAIICMERHESVFVAAHTSAGKTVVAEYAIAMSQKHMTRVIYTSPIKALSNQKFRDFATRFDDVGLLTGDVQIRPDASCLIMTTEILRSMLYRGADMIRDVEWVIFDEVHYINNAERGVVWEETIIMLPKHVNVVMLSATVPNTFEFADWVGRTRKQRVYVIHTPKRPVPLEHFLYVGKVGKADPLFKIVDAHGKFHMKNHSAAVAGKKEGEGKKAAKTGSYGPKKRGNASWGGDRVLYRSLVQMLKKENLNPCVVFTFSKKRCDQNAYNLRGTSFNTAEEEGRVNAIFHRSISILKGSDAHLPQVERIKAMVRHGVGVHHSGLLPIMKELVEILFSQGLIKVLFATETFAMGVNMPAKCVVFDSIRKHDGIQLRDLLPGEYVQMAGRAGRRGLDTTGTVIVLCKGDVPDVNSLHTVMLGKPTVLASRFRLTYNMILNLLRVEDLRVEDMMRQSFSEADLQRETSSQRQALVEGQAQLAVLGSEEFPSDLEEYYTLAVEYLDASHRMMAAILASNNAMRIVGAEGRVVVVNSQMYRNTLAVVLRTMKSSNGPAAPKDFEVLIMVDETSKQKPGQRKEKTNKEESLLPLPVTHLDVPQGAVSHAIVRIAGTDIVAITGEKIPVDKKKVVQQRNATECTMVAQQLQQLAAKGLESLSQLHPIKDLGVKQLEAADAHTRMKALYKQLSGFECTSHPDFTSMYGRLHERRVLMNQIDSLQHQLSDRNLTLLPEYEQRIEVMQRLQFINSERIVQLKGRVACEITTCNELLVTQLIFHDILTPLDPEEVVALLSCMVFQNRRASEPRLTPRLEEGVSTITRMAIEIAETQLACGMQVSVEEYLEEFKFGLVEVVYEWARGMAFKQITELTDEPEGSIVRCIIRLEQACREVRNAARVIGDPVLSQKMEQAANMIKRDIVFAASLYTVDQ</sequence>
<dbReference type="Proteomes" id="UP000007799">
    <property type="component" value="Unassembled WGS sequence"/>
</dbReference>
<dbReference type="SMART" id="SM00487">
    <property type="entry name" value="DEXDc"/>
    <property type="match status" value="1"/>
</dbReference>
<dbReference type="GO" id="GO:0003724">
    <property type="term" value="F:RNA helicase activity"/>
    <property type="evidence" value="ECO:0007669"/>
    <property type="project" value="InterPro"/>
</dbReference>
<dbReference type="GO" id="GO:0070478">
    <property type="term" value="P:nuclear-transcribed mRNA catabolic process, 3'-5' exonucleolytic nonsense-mediated decay"/>
    <property type="evidence" value="ECO:0007669"/>
    <property type="project" value="TreeGrafter"/>
</dbReference>
<dbReference type="PROSITE" id="PS51194">
    <property type="entry name" value="HELICASE_CTER"/>
    <property type="match status" value="1"/>
</dbReference>
<dbReference type="InParanoid" id="F2UCI8"/>
<organism evidence="12">
    <name type="scientific">Salpingoeca rosetta (strain ATCC 50818 / BSB-021)</name>
    <dbReference type="NCBI Taxonomy" id="946362"/>
    <lineage>
        <taxon>Eukaryota</taxon>
        <taxon>Choanoflagellata</taxon>
        <taxon>Craspedida</taxon>
        <taxon>Salpingoecidae</taxon>
        <taxon>Salpingoeca</taxon>
    </lineage>
</organism>
<dbReference type="STRING" id="946362.F2UCI8"/>
<feature type="compositionally biased region" description="Low complexity" evidence="8">
    <location>
        <begin position="320"/>
        <end position="351"/>
    </location>
</feature>
<feature type="region of interest" description="Disordered" evidence="8">
    <location>
        <begin position="288"/>
        <end position="381"/>
    </location>
</feature>
<evidence type="ECO:0000256" key="6">
    <source>
        <dbReference type="ARBA" id="ARBA00022840"/>
    </source>
</evidence>
<evidence type="ECO:0000256" key="7">
    <source>
        <dbReference type="ARBA" id="ARBA00022884"/>
    </source>
</evidence>
<feature type="region of interest" description="Disordered" evidence="8">
    <location>
        <begin position="642"/>
        <end position="668"/>
    </location>
</feature>
<feature type="domain" description="Helicase C-terminal" evidence="10">
    <location>
        <begin position="680"/>
        <end position="879"/>
    </location>
</feature>
<dbReference type="GO" id="GO:0055087">
    <property type="term" value="C:Ski complex"/>
    <property type="evidence" value="ECO:0007669"/>
    <property type="project" value="TreeGrafter"/>
</dbReference>
<dbReference type="InterPro" id="IPR014001">
    <property type="entry name" value="Helicase_ATP-bd"/>
</dbReference>
<dbReference type="OMA" id="DHVNIIM"/>
<accession>F2UCI8</accession>
<feature type="region of interest" description="Disordered" evidence="8">
    <location>
        <begin position="20"/>
        <end position="41"/>
    </location>
</feature>
<dbReference type="Pfam" id="PF08148">
    <property type="entry name" value="DSHCT"/>
    <property type="match status" value="1"/>
</dbReference>
<dbReference type="GO" id="GO:0003723">
    <property type="term" value="F:RNA binding"/>
    <property type="evidence" value="ECO:0007669"/>
    <property type="project" value="UniProtKB-KW"/>
</dbReference>
<feature type="domain" description="Helicase ATP-binding" evidence="9">
    <location>
        <begin position="442"/>
        <end position="598"/>
    </location>
</feature>
<dbReference type="Pfam" id="PF00270">
    <property type="entry name" value="DEAD"/>
    <property type="match status" value="1"/>
</dbReference>
<reference evidence="11" key="1">
    <citation type="submission" date="2009-08" db="EMBL/GenBank/DDBJ databases">
        <title>Annotation of Salpingoeca rosetta.</title>
        <authorList>
            <consortium name="The Broad Institute Genome Sequencing Platform"/>
            <person name="Russ C."/>
            <person name="Cuomo C."/>
            <person name="Burger G."/>
            <person name="Gray M.W."/>
            <person name="Holland P.W.H."/>
            <person name="King N."/>
            <person name="Lang F.B.F."/>
            <person name="Roger A.J."/>
            <person name="Ruiz-Trillo I."/>
            <person name="Young S.K."/>
            <person name="Zeng Q."/>
            <person name="Gargeya S."/>
            <person name="Alvarado L."/>
            <person name="Berlin A."/>
            <person name="Chapman S.B."/>
            <person name="Chen Z."/>
            <person name="Freedman E."/>
            <person name="Gellesch M."/>
            <person name="Goldberg J."/>
            <person name="Griggs A."/>
            <person name="Gujja S."/>
            <person name="Heilman E."/>
            <person name="Heiman D."/>
            <person name="Howarth C."/>
            <person name="Mehta T."/>
            <person name="Neiman D."/>
            <person name="Pearson M."/>
            <person name="Roberts A."/>
            <person name="Saif S."/>
            <person name="Shea T."/>
            <person name="Shenoy N."/>
            <person name="Sisk P."/>
            <person name="Stolte C."/>
            <person name="Sykes S."/>
            <person name="White J."/>
            <person name="Yandava C."/>
            <person name="Haas B."/>
            <person name="Nusbaum C."/>
            <person name="Birren B."/>
        </authorList>
    </citation>
    <scope>NUCLEOTIDE SEQUENCE [LARGE SCALE GENOMIC DNA]</scope>
    <source>
        <strain evidence="11">ATCC 50818</strain>
    </source>
</reference>
<dbReference type="GO" id="GO:0005524">
    <property type="term" value="F:ATP binding"/>
    <property type="evidence" value="ECO:0007669"/>
    <property type="project" value="UniProtKB-KW"/>
</dbReference>
<keyword evidence="2" id="KW-0963">Cytoplasm</keyword>
<feature type="region of interest" description="Disordered" evidence="8">
    <location>
        <begin position="57"/>
        <end position="84"/>
    </location>
</feature>
<dbReference type="GeneID" id="16073770"/>
<dbReference type="EMBL" id="GL832968">
    <property type="protein sequence ID" value="EGD74295.1"/>
    <property type="molecule type" value="Genomic_DNA"/>
</dbReference>
<evidence type="ECO:0000313" key="12">
    <source>
        <dbReference type="Proteomes" id="UP000007799"/>
    </source>
</evidence>
<dbReference type="KEGG" id="sre:PTSG_06304"/>
<dbReference type="InterPro" id="IPR011545">
    <property type="entry name" value="DEAD/DEAH_box_helicase_dom"/>
</dbReference>
<dbReference type="GO" id="GO:0016787">
    <property type="term" value="F:hydrolase activity"/>
    <property type="evidence" value="ECO:0007669"/>
    <property type="project" value="UniProtKB-KW"/>
</dbReference>
<dbReference type="InterPro" id="IPR016438">
    <property type="entry name" value="SKI2-like"/>
</dbReference>
<dbReference type="PROSITE" id="PS51192">
    <property type="entry name" value="HELICASE_ATP_BIND_1"/>
    <property type="match status" value="1"/>
</dbReference>
<evidence type="ECO:0000256" key="8">
    <source>
        <dbReference type="SAM" id="MobiDB-lite"/>
    </source>
</evidence>
<dbReference type="FunFam" id="3.40.50.300:FF:000354">
    <property type="entry name" value="ATP-dependent RNA helicase SKI2"/>
    <property type="match status" value="1"/>
</dbReference>
<dbReference type="SUPFAM" id="SSF52540">
    <property type="entry name" value="P-loop containing nucleoside triphosphate hydrolases"/>
    <property type="match status" value="1"/>
</dbReference>
<evidence type="ECO:0000256" key="2">
    <source>
        <dbReference type="ARBA" id="ARBA00022490"/>
    </source>
</evidence>
<keyword evidence="4" id="KW-0378">Hydrolase</keyword>
<evidence type="ECO:0000256" key="5">
    <source>
        <dbReference type="ARBA" id="ARBA00022806"/>
    </source>
</evidence>
<keyword evidence="6" id="KW-0067">ATP-binding</keyword>
<evidence type="ECO:0000259" key="10">
    <source>
        <dbReference type="PROSITE" id="PS51194"/>
    </source>
</evidence>
<dbReference type="InterPro" id="IPR001650">
    <property type="entry name" value="Helicase_C-like"/>
</dbReference>
<gene>
    <name evidence="11" type="ORF">PTSG_06304</name>
</gene>
<protein>
    <submittedName>
        <fullName evidence="11">ATP-dependent DEAD/H RNA helicase</fullName>
    </submittedName>
</protein>
<dbReference type="InterPro" id="IPR012961">
    <property type="entry name" value="Ski2/MTR4_C"/>
</dbReference>
<dbReference type="CDD" id="cd18795">
    <property type="entry name" value="SF2_C_Ski2"/>
    <property type="match status" value="1"/>
</dbReference>
<dbReference type="PANTHER" id="PTHR12131">
    <property type="entry name" value="ATP-DEPENDENT RNA AND DNA HELICASE"/>
    <property type="match status" value="1"/>
</dbReference>
<dbReference type="FunCoup" id="F2UCI8">
    <property type="interactions" value="1065"/>
</dbReference>
<dbReference type="FunFam" id="1.10.3380.30:FF:000001">
    <property type="entry name" value="Ski2 ATP-dependent RNA helicase"/>
    <property type="match status" value="1"/>
</dbReference>
<dbReference type="PANTHER" id="PTHR12131:SF1">
    <property type="entry name" value="ATP-DEPENDENT RNA HELICASE SUPV3L1, MITOCHONDRIAL-RELATED"/>
    <property type="match status" value="1"/>
</dbReference>
<dbReference type="Pfam" id="PF00271">
    <property type="entry name" value="Helicase_C"/>
    <property type="match status" value="1"/>
</dbReference>
<feature type="compositionally biased region" description="Low complexity" evidence="8">
    <location>
        <begin position="295"/>
        <end position="312"/>
    </location>
</feature>
<dbReference type="SMART" id="SM00490">
    <property type="entry name" value="HELICc"/>
    <property type="match status" value="1"/>
</dbReference>
<feature type="compositionally biased region" description="Basic and acidic residues" evidence="8">
    <location>
        <begin position="215"/>
        <end position="231"/>
    </location>
</feature>
<keyword evidence="3" id="KW-0547">Nucleotide-binding</keyword>
<dbReference type="OrthoDB" id="64767at2759"/>
<dbReference type="Pfam" id="PF17911">
    <property type="entry name" value="Ski2_N"/>
    <property type="match status" value="1"/>
</dbReference>
<proteinExistence type="predicted"/>
<dbReference type="InterPro" id="IPR027417">
    <property type="entry name" value="P-loop_NTPase"/>
</dbReference>
<dbReference type="Pfam" id="PF13234">
    <property type="entry name" value="MTR4_beta-barrel"/>
    <property type="match status" value="1"/>
</dbReference>
<dbReference type="Gene3D" id="3.40.50.300">
    <property type="entry name" value="P-loop containing nucleotide triphosphate hydrolases"/>
    <property type="match status" value="2"/>
</dbReference>
<dbReference type="Gene3D" id="1.10.3380.30">
    <property type="match status" value="2"/>
</dbReference>
<keyword evidence="7" id="KW-0694">RNA-binding</keyword>
<feature type="region of interest" description="Disordered" evidence="8">
    <location>
        <begin position="215"/>
        <end position="237"/>
    </location>
</feature>
<dbReference type="RefSeq" id="XP_004993195.1">
    <property type="nucleotide sequence ID" value="XM_004993138.1"/>
</dbReference>
<evidence type="ECO:0000256" key="3">
    <source>
        <dbReference type="ARBA" id="ARBA00022741"/>
    </source>
</evidence>
<dbReference type="InterPro" id="IPR040801">
    <property type="entry name" value="Ski2_N"/>
</dbReference>
<keyword evidence="5 11" id="KW-0347">Helicase</keyword>
<evidence type="ECO:0000313" key="11">
    <source>
        <dbReference type="EMBL" id="EGD74295.1"/>
    </source>
</evidence>
<evidence type="ECO:0000256" key="1">
    <source>
        <dbReference type="ARBA" id="ARBA00004496"/>
    </source>
</evidence>
<evidence type="ECO:0000259" key="9">
    <source>
        <dbReference type="PROSITE" id="PS51192"/>
    </source>
</evidence>
<dbReference type="Pfam" id="PF21408">
    <property type="entry name" value="MTR4-like_stalk"/>
    <property type="match status" value="1"/>
</dbReference>
<feature type="compositionally biased region" description="Acidic residues" evidence="8">
    <location>
        <begin position="358"/>
        <end position="368"/>
    </location>
</feature>
<dbReference type="FunFam" id="3.40.50.300:FF:000447">
    <property type="entry name" value="helicase SKI2W isoform X2"/>
    <property type="match status" value="1"/>
</dbReference>
<dbReference type="InterPro" id="IPR050699">
    <property type="entry name" value="RNA-DNA_Helicase"/>
</dbReference>
<dbReference type="PIRSF" id="PIRSF005198">
    <property type="entry name" value="Antiviral_helicase_SKI2"/>
    <property type="match status" value="1"/>
</dbReference>
<dbReference type="InterPro" id="IPR025696">
    <property type="entry name" value="Beta-barrel_MTR4"/>
</dbReference>
<name>F2UCI8_SALR5</name>
<dbReference type="SMART" id="SM01142">
    <property type="entry name" value="DSHCT"/>
    <property type="match status" value="1"/>
</dbReference>
<keyword evidence="12" id="KW-1185">Reference proteome</keyword>
<comment type="subcellular location">
    <subcellularLocation>
        <location evidence="1">Cytoplasm</location>
    </subcellularLocation>
</comment>
<dbReference type="eggNOG" id="KOG0947">
    <property type="taxonomic scope" value="Eukaryota"/>
</dbReference>
<feature type="compositionally biased region" description="Basic and acidic residues" evidence="8">
    <location>
        <begin position="57"/>
        <end position="75"/>
    </location>
</feature>